<dbReference type="GO" id="GO:0051604">
    <property type="term" value="P:protein maturation"/>
    <property type="evidence" value="ECO:0007669"/>
    <property type="project" value="UniProtKB-UniRule"/>
</dbReference>
<dbReference type="InterPro" id="IPR029240">
    <property type="entry name" value="MMS19_N"/>
</dbReference>
<evidence type="ECO:0000313" key="3">
    <source>
        <dbReference type="EMBL" id="ELP92798.1"/>
    </source>
</evidence>
<dbReference type="KEGG" id="eiv:EIN_372200"/>
<dbReference type="InterPro" id="IPR039920">
    <property type="entry name" value="MMS19"/>
</dbReference>
<dbReference type="OrthoDB" id="342900at2759"/>
<accession>A0A0A1UCC6</accession>
<dbReference type="Proteomes" id="UP000014680">
    <property type="component" value="Unassembled WGS sequence"/>
</dbReference>
<keyword evidence="1" id="KW-0539">Nucleus</keyword>
<dbReference type="RefSeq" id="XP_004259569.1">
    <property type="nucleotide sequence ID" value="XM_004259521.1"/>
</dbReference>
<dbReference type="PANTHER" id="PTHR12891">
    <property type="entry name" value="DNA REPAIR/TRANSCRIPTION PROTEIN MET18/MMS19"/>
    <property type="match status" value="1"/>
</dbReference>
<comment type="similarity">
    <text evidence="1">Belongs to the MET18/MMS19 family.</text>
</comment>
<dbReference type="VEuPathDB" id="AmoebaDB:EIN_372200"/>
<dbReference type="PANTHER" id="PTHR12891:SF0">
    <property type="entry name" value="MMS19 NUCLEOTIDE EXCISION REPAIR PROTEIN HOMOLOG"/>
    <property type="match status" value="1"/>
</dbReference>
<organism evidence="3 4">
    <name type="scientific">Entamoeba invadens IP1</name>
    <dbReference type="NCBI Taxonomy" id="370355"/>
    <lineage>
        <taxon>Eukaryota</taxon>
        <taxon>Amoebozoa</taxon>
        <taxon>Evosea</taxon>
        <taxon>Archamoebae</taxon>
        <taxon>Mastigamoebida</taxon>
        <taxon>Entamoebidae</taxon>
        <taxon>Entamoeba</taxon>
    </lineage>
</organism>
<evidence type="ECO:0000259" key="2">
    <source>
        <dbReference type="Pfam" id="PF14500"/>
    </source>
</evidence>
<dbReference type="AlphaFoldDB" id="A0A0A1UCC6"/>
<dbReference type="SUPFAM" id="SSF48371">
    <property type="entry name" value="ARM repeat"/>
    <property type="match status" value="1"/>
</dbReference>
<dbReference type="InterPro" id="IPR016024">
    <property type="entry name" value="ARM-type_fold"/>
</dbReference>
<keyword evidence="1" id="KW-0234">DNA repair</keyword>
<name>A0A0A1UCC6_ENTIV</name>
<dbReference type="OMA" id="AWDLHIL"/>
<dbReference type="GO" id="GO:0005634">
    <property type="term" value="C:nucleus"/>
    <property type="evidence" value="ECO:0007669"/>
    <property type="project" value="UniProtKB-SubCell"/>
</dbReference>
<comment type="subcellular location">
    <subcellularLocation>
        <location evidence="1">Nucleus</location>
    </subcellularLocation>
</comment>
<evidence type="ECO:0000313" key="4">
    <source>
        <dbReference type="Proteomes" id="UP000014680"/>
    </source>
</evidence>
<gene>
    <name evidence="3" type="ORF">EIN_372200</name>
</gene>
<dbReference type="GO" id="GO:0016226">
    <property type="term" value="P:iron-sulfur cluster assembly"/>
    <property type="evidence" value="ECO:0007669"/>
    <property type="project" value="UniProtKB-UniRule"/>
</dbReference>
<dbReference type="GeneID" id="14891671"/>
<sequence>MDIKTQFIDFINSAAPLSDATNIVHKLVTPTYTTNNLVADLKDVLSSEDDRLRFRATTVLSSSLRTKPLSPESKQVFIDYLSSRLIDVDCLTPILEALLFLVDTPLSQDIEQEILECFSALKTQLLPKETRVLLYTLFRNLASTSHNPDMVQAAVALVELERDPECLLLTFDIIKTVSANNEIDAETAPLLFDCSSAYFPILYPPRGDEELRLKLTDLILEGFTSNEIFAQLAVPFLLDKLDADLSSIKLEALRAILYCLHHYKEDVVCGYYEQIWDVIELNISTAGVVEINDTAFEITALVCNAEKKISGPILELIKKFIFRMMGEKDEIIIAFVNGLISELTRSCEAFYEMFAKSYLKCFHDQLEESLAGPKEQFERELKVVRLLYQRAVEGKPLYDEMKGQKVWDLHIIATPSHPCFISLLDLDVSFGMLNLIGEHKLETYKLVVETAIERPEDIIEILQRLFEREERTMMELMSVDCVIQSLELVTGIGAHSPLLFGEILKQIPQLKSSQYVPVLQSLLSDAIPENCLDKYVESIVPVFEVITQGEVSPLFPVLMNRVSRLHLVLGEKRLTHLQNAIFSALEHSPRLILVLPSVLQKGIPNTLYIYLNNVKCVDKDTRAIYALLSSYNSESIPEALKDEEEYFEGYKSVFELEQDKEPVVVLKFVDRLCRNEKKAVECLKEVSVFWTLDKASDEKWKKKLFDLTYNKYTAAHKIENVEEAHTLILLFSLLPTEDLMVYEETFLKIFKIICVKESSVDAIDTVVVLLYNILPTVSKYPMSLVESQLEDIIDRIFNVLYIKESTIKFRCDLIDLLTRIRINYGSDVVEPYKKNVLKKLYSPLDDNKRNVRQSAANCRNIWGV</sequence>
<dbReference type="GO" id="GO:0006281">
    <property type="term" value="P:DNA repair"/>
    <property type="evidence" value="ECO:0007669"/>
    <property type="project" value="UniProtKB-UniRule"/>
</dbReference>
<comment type="function">
    <text evidence="1">Key component of the cytosolic iron-sulfur protein assembly (CIA) complex, a multiprotein complex that mediates the incorporation of iron-sulfur cluster into apoproteins specifically involved in DNA metabolism and genomic integrity. In the CIA complex, MMS19 acts as an adapter between early-acting CIA components and a subset of cellular target iron-sulfur proteins.</text>
</comment>
<keyword evidence="4" id="KW-1185">Reference proteome</keyword>
<keyword evidence="1" id="KW-0227">DNA damage</keyword>
<dbReference type="EMBL" id="KB206332">
    <property type="protein sequence ID" value="ELP92798.1"/>
    <property type="molecule type" value="Genomic_DNA"/>
</dbReference>
<dbReference type="Pfam" id="PF14500">
    <property type="entry name" value="MMS19_N"/>
    <property type="match status" value="1"/>
</dbReference>
<proteinExistence type="inferred from homology"/>
<dbReference type="GO" id="GO:0097361">
    <property type="term" value="C:cytosolic [4Fe-4S] assembly targeting complex"/>
    <property type="evidence" value="ECO:0007669"/>
    <property type="project" value="UniProtKB-UniRule"/>
</dbReference>
<evidence type="ECO:0000256" key="1">
    <source>
        <dbReference type="RuleBase" id="RU367072"/>
    </source>
</evidence>
<reference evidence="3 4" key="1">
    <citation type="submission" date="2012-10" db="EMBL/GenBank/DDBJ databases">
        <authorList>
            <person name="Zafar N."/>
            <person name="Inman J."/>
            <person name="Hall N."/>
            <person name="Lorenzi H."/>
            <person name="Caler E."/>
        </authorList>
    </citation>
    <scope>NUCLEOTIDE SEQUENCE [LARGE SCALE GENOMIC DNA]</scope>
    <source>
        <strain evidence="3 4">IP1</strain>
    </source>
</reference>
<protein>
    <recommendedName>
        <fullName evidence="1">MMS19 nucleotide excision repair protein</fullName>
    </recommendedName>
</protein>
<feature type="domain" description="MMS19 N-terminal" evidence="2">
    <location>
        <begin position="38"/>
        <end position="283"/>
    </location>
</feature>